<dbReference type="Gene3D" id="2.60.120.200">
    <property type="match status" value="1"/>
</dbReference>
<dbReference type="GeneID" id="10508971"/>
<dbReference type="InParanoid" id="F0ZUF3"/>
<keyword evidence="2" id="KW-0732">Signal</keyword>
<proteinExistence type="predicted"/>
<organism evidence="3 4">
    <name type="scientific">Dictyostelium purpureum</name>
    <name type="common">Slime mold</name>
    <dbReference type="NCBI Taxonomy" id="5786"/>
    <lineage>
        <taxon>Eukaryota</taxon>
        <taxon>Amoebozoa</taxon>
        <taxon>Evosea</taxon>
        <taxon>Eumycetozoa</taxon>
        <taxon>Dictyostelia</taxon>
        <taxon>Dictyosteliales</taxon>
        <taxon>Dictyosteliaceae</taxon>
        <taxon>Dictyostelium</taxon>
    </lineage>
</organism>
<dbReference type="Proteomes" id="UP000001064">
    <property type="component" value="Unassembled WGS sequence"/>
</dbReference>
<dbReference type="OMA" id="TSTHCKE"/>
<evidence type="ECO:0000256" key="2">
    <source>
        <dbReference type="SAM" id="SignalP"/>
    </source>
</evidence>
<feature type="region of interest" description="Disordered" evidence="1">
    <location>
        <begin position="45"/>
        <end position="72"/>
    </location>
</feature>
<feature type="compositionally biased region" description="Low complexity" evidence="1">
    <location>
        <begin position="48"/>
        <end position="69"/>
    </location>
</feature>
<accession>F0ZUF3</accession>
<gene>
    <name evidence="3" type="ORF">DICPUDRAFT_155597</name>
</gene>
<evidence type="ECO:0008006" key="5">
    <source>
        <dbReference type="Google" id="ProtNLM"/>
    </source>
</evidence>
<evidence type="ECO:0000256" key="1">
    <source>
        <dbReference type="SAM" id="MobiDB-lite"/>
    </source>
</evidence>
<dbReference type="KEGG" id="dpp:DICPUDRAFT_155597"/>
<keyword evidence="4" id="KW-1185">Reference proteome</keyword>
<name>F0ZUF3_DICPU</name>
<protein>
    <recommendedName>
        <fullName evidence="5">GH16 domain-containing protein</fullName>
    </recommendedName>
</protein>
<feature type="signal peptide" evidence="2">
    <location>
        <begin position="1"/>
        <end position="25"/>
    </location>
</feature>
<dbReference type="OrthoDB" id="20596at2759"/>
<feature type="chain" id="PRO_5003265407" description="GH16 domain-containing protein" evidence="2">
    <location>
        <begin position="26"/>
        <end position="703"/>
    </location>
</feature>
<dbReference type="EMBL" id="GL871193">
    <property type="protein sequence ID" value="EGC32437.1"/>
    <property type="molecule type" value="Genomic_DNA"/>
</dbReference>
<evidence type="ECO:0000313" key="3">
    <source>
        <dbReference type="EMBL" id="EGC32437.1"/>
    </source>
</evidence>
<dbReference type="AlphaFoldDB" id="F0ZUF3"/>
<reference evidence="4" key="1">
    <citation type="journal article" date="2011" name="Genome Biol.">
        <title>Comparative genomics of the social amoebae Dictyostelium discoideum and Dictyostelium purpureum.</title>
        <authorList>
            <consortium name="US DOE Joint Genome Institute (JGI-PGF)"/>
            <person name="Sucgang R."/>
            <person name="Kuo A."/>
            <person name="Tian X."/>
            <person name="Salerno W."/>
            <person name="Parikh A."/>
            <person name="Feasley C.L."/>
            <person name="Dalin E."/>
            <person name="Tu H."/>
            <person name="Huang E."/>
            <person name="Barry K."/>
            <person name="Lindquist E."/>
            <person name="Shapiro H."/>
            <person name="Bruce D."/>
            <person name="Schmutz J."/>
            <person name="Salamov A."/>
            <person name="Fey P."/>
            <person name="Gaudet P."/>
            <person name="Anjard C."/>
            <person name="Babu M.M."/>
            <person name="Basu S."/>
            <person name="Bushmanova Y."/>
            <person name="van der Wel H."/>
            <person name="Katoh-Kurasawa M."/>
            <person name="Dinh C."/>
            <person name="Coutinho P.M."/>
            <person name="Saito T."/>
            <person name="Elias M."/>
            <person name="Schaap P."/>
            <person name="Kay R.R."/>
            <person name="Henrissat B."/>
            <person name="Eichinger L."/>
            <person name="Rivero F."/>
            <person name="Putnam N.H."/>
            <person name="West C.M."/>
            <person name="Loomis W.F."/>
            <person name="Chisholm R.L."/>
            <person name="Shaulsky G."/>
            <person name="Strassmann J.E."/>
            <person name="Queller D.C."/>
            <person name="Kuspa A."/>
            <person name="Grigoriev I.V."/>
        </authorList>
    </citation>
    <scope>NUCLEOTIDE SEQUENCE [LARGE SCALE GENOMIC DNA]</scope>
    <source>
        <strain evidence="4">QSDP1</strain>
    </source>
</reference>
<dbReference type="VEuPathDB" id="AmoebaDB:DICPUDRAFT_155597"/>
<dbReference type="RefSeq" id="XP_003291049.1">
    <property type="nucleotide sequence ID" value="XM_003291001.1"/>
</dbReference>
<evidence type="ECO:0000313" key="4">
    <source>
        <dbReference type="Proteomes" id="UP000001064"/>
    </source>
</evidence>
<sequence length="703" mass="79442">MKYKKLFILLLSVLLLSSFIEFGNCNKQDSDDHGKLALETKVPDLHSDSNVPVSVDESDSESNSGSSSVSHEKINGRDIIECNNTAVSLSVFEYRETSIDINPYSCALKNPFGKNTKLSKGSPLVIDKCDTADCFDHKYSCSEIEINQDMGYGSYSIMIKGGRVSNTKIYISLETDSSTNGKEYSNVFFKILGNTTMAHVGFTQNGERNEETTAKVQLDKGFEDTMTNYTILYTQFSLAFFANGKELKNFQTLYMNVSVITPPIVYRVLYSVENYNGKVSASNLPSTIYVQDFDYLPGPCIDDEEGEVNFIPKPYYDYYVGNCTTKDAMIIYNGTMDADWDILGPTTISPNNTDVKRLEYSISCAFNYGKNYLRFKAKKPFPVDRHRYLTFWVNGGNKSGQTLWVHLALGNFKISTINLNDYILGGIKKKQWSKIIIPMKKFQLRKEKPNQLMDGFMIEPTHNQYMDRVFFDFVAFSNGSRCVSTLNSLPIFKNGRMNNKDPIEQESFQIKNSIGNVDFNGQRFGTGKNITLEYQIQVDSKIQINFENGSLETYDALNFKFQYIPDTDYVFSGSTFNNQPNPLRLEVCLLTSDGIATYTCLDLSSYVGGLFPTNKWFTLSIPWIDLSANVIDGAKIGGILIKCPDDMDATIHQGSLVIQTIELVYFRLPEKEKLLDSFAIKSVQLNNLFYITILSISTIFLLL</sequence>